<dbReference type="EMBL" id="QRXR01000064">
    <property type="protein sequence ID" value="RGU17790.1"/>
    <property type="molecule type" value="Genomic_DNA"/>
</dbReference>
<dbReference type="RefSeq" id="WP_117686944.1">
    <property type="nucleotide sequence ID" value="NZ_QRIB01000032.1"/>
</dbReference>
<name>A0A3E4XZD4_9FIRM</name>
<dbReference type="Proteomes" id="UP000261052">
    <property type="component" value="Unassembled WGS sequence"/>
</dbReference>
<organism evidence="3 8">
    <name type="scientific">Agathobacter rectalis</name>
    <dbReference type="NCBI Taxonomy" id="39491"/>
    <lineage>
        <taxon>Bacteria</taxon>
        <taxon>Bacillati</taxon>
        <taxon>Bacillota</taxon>
        <taxon>Clostridia</taxon>
        <taxon>Lachnospirales</taxon>
        <taxon>Lachnospiraceae</taxon>
        <taxon>Agathobacter</taxon>
    </lineage>
</organism>
<comment type="caution">
    <text evidence="3">The sequence shown here is derived from an EMBL/GenBank/DDBJ whole genome shotgun (WGS) entry which is preliminary data.</text>
</comment>
<evidence type="ECO:0000313" key="8">
    <source>
        <dbReference type="Proteomes" id="UP000260758"/>
    </source>
</evidence>
<accession>A0A3E4XZD4</accession>
<reference evidence="7 8" key="1">
    <citation type="submission" date="2018-08" db="EMBL/GenBank/DDBJ databases">
        <title>A genome reference for cultivated species of the human gut microbiota.</title>
        <authorList>
            <person name="Zou Y."/>
            <person name="Xue W."/>
            <person name="Luo G."/>
        </authorList>
    </citation>
    <scope>NUCLEOTIDE SEQUENCE [LARGE SCALE GENOMIC DNA]</scope>
    <source>
        <strain evidence="4 10">AF17-27</strain>
        <strain evidence="6 11">AM16-11</strain>
        <strain evidence="5 12">AM36-3AA</strain>
        <strain evidence="3 8">OM07-13</strain>
        <strain evidence="2 7">OM08-12AT</strain>
        <strain evidence="1 9">TF11-15AC</strain>
    </source>
</reference>
<evidence type="ECO:0000313" key="2">
    <source>
        <dbReference type="EMBL" id="RGM50782.1"/>
    </source>
</evidence>
<dbReference type="Proteomes" id="UP000283765">
    <property type="component" value="Unassembled WGS sequence"/>
</dbReference>
<evidence type="ECO:0000313" key="5">
    <source>
        <dbReference type="EMBL" id="RHC33835.1"/>
    </source>
</evidence>
<gene>
    <name evidence="6" type="ORF">DW172_16870</name>
    <name evidence="5" type="ORF">DW848_16600</name>
    <name evidence="4" type="ORF">DWW89_17095</name>
    <name evidence="3" type="ORF">DXB99_19290</name>
    <name evidence="2" type="ORF">DXC13_06600</name>
    <name evidence="1" type="ORF">DXD13_16230</name>
</gene>
<evidence type="ECO:0000313" key="12">
    <source>
        <dbReference type="Proteomes" id="UP000286104"/>
    </source>
</evidence>
<dbReference type="Proteomes" id="UP000260758">
    <property type="component" value="Unassembled WGS sequence"/>
</dbReference>
<evidence type="ECO:0000313" key="1">
    <source>
        <dbReference type="EMBL" id="RGK37890.1"/>
    </source>
</evidence>
<dbReference type="Proteomes" id="UP000285865">
    <property type="component" value="Unassembled WGS sequence"/>
</dbReference>
<evidence type="ECO:0000313" key="10">
    <source>
        <dbReference type="Proteomes" id="UP000283765"/>
    </source>
</evidence>
<evidence type="ECO:0000313" key="7">
    <source>
        <dbReference type="Proteomes" id="UP000260717"/>
    </source>
</evidence>
<dbReference type="EMBL" id="QSTP01000049">
    <property type="protein sequence ID" value="RGM64993.1"/>
    <property type="molecule type" value="Genomic_DNA"/>
</dbReference>
<proteinExistence type="predicted"/>
<evidence type="ECO:0000313" key="4">
    <source>
        <dbReference type="EMBL" id="RGU17790.1"/>
    </source>
</evidence>
<evidence type="ECO:0000313" key="6">
    <source>
        <dbReference type="EMBL" id="RHI15814.1"/>
    </source>
</evidence>
<protein>
    <submittedName>
        <fullName evidence="3">Uncharacterized protein</fullName>
    </submittedName>
</protein>
<evidence type="ECO:0000313" key="9">
    <source>
        <dbReference type="Proteomes" id="UP000261052"/>
    </source>
</evidence>
<dbReference type="AlphaFoldDB" id="A0A3E4XZD4"/>
<dbReference type="SUPFAM" id="SSF52309">
    <property type="entry name" value="N-(deoxy)ribosyltransferase-like"/>
    <property type="match status" value="1"/>
</dbReference>
<dbReference type="Proteomes" id="UP000260717">
    <property type="component" value="Unassembled WGS sequence"/>
</dbReference>
<dbReference type="EMBL" id="QSTI01000007">
    <property type="protein sequence ID" value="RGM50782.1"/>
    <property type="molecule type" value="Genomic_DNA"/>
</dbReference>
<sequence length="77" mass="8661">MPEWDFNNPSTMEAWDAASGAYAEQVSGEIRAVIGSELRPGNIWENVELPRLMKNPNVTKITTIDPKTGVEKIIFER</sequence>
<evidence type="ECO:0000313" key="11">
    <source>
        <dbReference type="Proteomes" id="UP000285865"/>
    </source>
</evidence>
<dbReference type="EMBL" id="QSHU01000051">
    <property type="protein sequence ID" value="RHC33835.1"/>
    <property type="molecule type" value="Genomic_DNA"/>
</dbReference>
<dbReference type="Proteomes" id="UP000286104">
    <property type="component" value="Unassembled WGS sequence"/>
</dbReference>
<dbReference type="EMBL" id="QRKN01000038">
    <property type="protein sequence ID" value="RHI15814.1"/>
    <property type="molecule type" value="Genomic_DNA"/>
</dbReference>
<evidence type="ECO:0000313" key="3">
    <source>
        <dbReference type="EMBL" id="RGM64993.1"/>
    </source>
</evidence>
<dbReference type="EMBL" id="QSQP01000049">
    <property type="protein sequence ID" value="RGK37890.1"/>
    <property type="molecule type" value="Genomic_DNA"/>
</dbReference>